<name>A0ABV4W2M9_9GAMM</name>
<keyword evidence="4" id="KW-0695">RNA-directed DNA polymerase</keyword>
<dbReference type="InterPro" id="IPR030931">
    <property type="entry name" value="Group_II_RT_mat"/>
</dbReference>
<keyword evidence="4" id="KW-0808">Transferase</keyword>
<evidence type="ECO:0000256" key="1">
    <source>
        <dbReference type="ARBA" id="ARBA00034120"/>
    </source>
</evidence>
<dbReference type="NCBIfam" id="TIGR04416">
    <property type="entry name" value="group_II_RT_mat"/>
    <property type="match status" value="1"/>
</dbReference>
<comment type="caution">
    <text evidence="4">The sequence shown here is derived from an EMBL/GenBank/DDBJ whole genome shotgun (WGS) entry which is preliminary data.</text>
</comment>
<dbReference type="InterPro" id="IPR043502">
    <property type="entry name" value="DNA/RNA_pol_sf"/>
</dbReference>
<dbReference type="SUPFAM" id="SSF56672">
    <property type="entry name" value="DNA/RNA polymerases"/>
    <property type="match status" value="1"/>
</dbReference>
<dbReference type="InterPro" id="IPR000477">
    <property type="entry name" value="RT_dom"/>
</dbReference>
<keyword evidence="5" id="KW-1185">Reference proteome</keyword>
<dbReference type="Pfam" id="PF08388">
    <property type="entry name" value="GIIM"/>
    <property type="match status" value="1"/>
</dbReference>
<dbReference type="CDD" id="cd01651">
    <property type="entry name" value="RT_G2_intron"/>
    <property type="match status" value="1"/>
</dbReference>
<dbReference type="PANTHER" id="PTHR34047:SF3">
    <property type="entry name" value="BLR2052 PROTEIN"/>
    <property type="match status" value="1"/>
</dbReference>
<evidence type="ECO:0000259" key="3">
    <source>
        <dbReference type="PROSITE" id="PS50878"/>
    </source>
</evidence>
<dbReference type="PANTHER" id="PTHR34047">
    <property type="entry name" value="NUCLEAR INTRON MATURASE 1, MITOCHONDRIAL-RELATED"/>
    <property type="match status" value="1"/>
</dbReference>
<dbReference type="GO" id="GO:0003964">
    <property type="term" value="F:RNA-directed DNA polymerase activity"/>
    <property type="evidence" value="ECO:0007669"/>
    <property type="project" value="UniProtKB-KW"/>
</dbReference>
<gene>
    <name evidence="4" type="primary">ltrA</name>
    <name evidence="4" type="ORF">ACE05E_02865</name>
</gene>
<evidence type="ECO:0000313" key="5">
    <source>
        <dbReference type="Proteomes" id="UP001576762"/>
    </source>
</evidence>
<dbReference type="Proteomes" id="UP001576762">
    <property type="component" value="Unassembled WGS sequence"/>
</dbReference>
<dbReference type="InterPro" id="IPR051083">
    <property type="entry name" value="GrpII_Intron_Splice-Mob/Def"/>
</dbReference>
<keyword evidence="4" id="KW-0548">Nucleotidyltransferase</keyword>
<reference evidence="4 5" key="1">
    <citation type="submission" date="2024-09" db="EMBL/GenBank/DDBJ databases">
        <title>Draft genome sequences of 6 high pH adapted Marinobacter shengliensis sp. isolated from Mariana forearc serpentinite mud volcanoes.</title>
        <authorList>
            <person name="Elkassas S."/>
            <person name="Serres M."/>
            <person name="Michael N."/>
            <person name="Amina P."/>
            <person name="Teodora Z."/>
            <person name="Julie H."/>
        </authorList>
    </citation>
    <scope>NUCLEOTIDE SEQUENCE [LARGE SCALE GENOMIC DNA]</scope>
    <source>
        <strain evidence="4 5">EB4</strain>
    </source>
</reference>
<protein>
    <submittedName>
        <fullName evidence="4">Group II intron reverse transcriptase/maturase</fullName>
        <ecNumber evidence="4">2.7.7.49</ecNumber>
    </submittedName>
</protein>
<comment type="similarity">
    <text evidence="1">Belongs to the bacterial reverse transcriptase family.</text>
</comment>
<feature type="compositionally biased region" description="Basic and acidic residues" evidence="2">
    <location>
        <begin position="1"/>
        <end position="17"/>
    </location>
</feature>
<feature type="compositionally biased region" description="Polar residues" evidence="2">
    <location>
        <begin position="43"/>
        <end position="52"/>
    </location>
</feature>
<sequence>MEIPRGESTDAGHRDGLARSSVETPVMGVERRGQVIPSDLDGQPNSGRSRQGQAKPFTIPKALVYQAYKRVRANKGSAGVDHQSLEDFDGDLSNNLYKLWNRLSSGSYHPPPVLRVEIEKADGATRRLGIPTVADRIAQMVVKLLIEPELEQHFHPDSYGYRPGKSAHHALKQTQARGWKKAWVLDMDIQGFFDNIDHNLLMKAVDRHVTEDWQKLYIRRWLSAPVQLADGSVEERDRGTPQGGVISPLLANLFLHYVFDRWVEKRWGGIQFERYADDIVCHCSSEREAQALKSVLEARFTACGLTLHPRKTKIVYCKSEYNRRDYPEIAFDFLGYTFRPRLIRNRLGQKKVYFTAAISQSAAKEIRKQINEWPWKWWRQKELGQFARFCQSRLRGWMQYYSLFGRSYIRNVLFHFDLRLSRWALGKYRKLRGLLQAARRVNGLRRRRPDLFAHWAGSRAVVG</sequence>
<dbReference type="PROSITE" id="PS50878">
    <property type="entry name" value="RT_POL"/>
    <property type="match status" value="1"/>
</dbReference>
<evidence type="ECO:0000313" key="4">
    <source>
        <dbReference type="EMBL" id="MFB2714415.1"/>
    </source>
</evidence>
<feature type="region of interest" description="Disordered" evidence="2">
    <location>
        <begin position="1"/>
        <end position="56"/>
    </location>
</feature>
<organism evidence="4 5">
    <name type="scientific">Marinobacter shengliensis</name>
    <dbReference type="NCBI Taxonomy" id="1389223"/>
    <lineage>
        <taxon>Bacteria</taxon>
        <taxon>Pseudomonadati</taxon>
        <taxon>Pseudomonadota</taxon>
        <taxon>Gammaproteobacteria</taxon>
        <taxon>Pseudomonadales</taxon>
        <taxon>Marinobacteraceae</taxon>
        <taxon>Marinobacter</taxon>
    </lineage>
</organism>
<feature type="domain" description="Reverse transcriptase" evidence="3">
    <location>
        <begin position="99"/>
        <end position="338"/>
    </location>
</feature>
<dbReference type="Pfam" id="PF00078">
    <property type="entry name" value="RVT_1"/>
    <property type="match status" value="1"/>
</dbReference>
<evidence type="ECO:0000256" key="2">
    <source>
        <dbReference type="SAM" id="MobiDB-lite"/>
    </source>
</evidence>
<dbReference type="EMBL" id="JBHFLD010000002">
    <property type="protein sequence ID" value="MFB2714415.1"/>
    <property type="molecule type" value="Genomic_DNA"/>
</dbReference>
<dbReference type="EC" id="2.7.7.49" evidence="4"/>
<dbReference type="RefSeq" id="WP_374812751.1">
    <property type="nucleotide sequence ID" value="NZ_JBHFLD010000002.1"/>
</dbReference>
<accession>A0ABV4W2M9</accession>
<dbReference type="InterPro" id="IPR013597">
    <property type="entry name" value="Mat_intron_G2"/>
</dbReference>
<proteinExistence type="inferred from homology"/>